<sequence>MERSVLERYFDNTCSREEREEVREWLADERHSEDVKHLLSTLWSNFDEAKWAAMGGQPPQYEQIQSAIPALAVGAEGVPVKRLKRSSIYDKWLYVAAACVGFVVTIGALLWLDRGSISGDEYITVHTEKGERKQITLSDGSEIYLNADSWVAYPREMEMQHAAIYIEGEAFFNMTESDKPRIIKAGGVETRAVAGSSKFNITAFPADSVVTVSVDDGRAEIRTEYGPLLKLRRPEQSRDSVLPLTKLRFPETTPLIKLRPAVKMEKREYAVVHKERGEVNSSAILDEKKAFGWKDGILYFEDAGAHEIAHTLERWYGVKISFCKEYLHLDTYSAEFNNAQLPSVLSDLSRSLQLNYTQEGNEIYLCSK</sequence>
<dbReference type="Pfam" id="PF04773">
    <property type="entry name" value="FecR"/>
    <property type="match status" value="1"/>
</dbReference>
<feature type="transmembrane region" description="Helical" evidence="1">
    <location>
        <begin position="92"/>
        <end position="112"/>
    </location>
</feature>
<feature type="domain" description="Protein FecR C-terminal" evidence="3">
    <location>
        <begin position="298"/>
        <end position="365"/>
    </location>
</feature>
<protein>
    <submittedName>
        <fullName evidence="4">FecR family protein</fullName>
    </submittedName>
</protein>
<reference evidence="5" key="1">
    <citation type="journal article" date="2019" name="Int. J. Syst. Evol. Microbiol.">
        <title>The Global Catalogue of Microorganisms (GCM) 10K type strain sequencing project: providing services to taxonomists for standard genome sequencing and annotation.</title>
        <authorList>
            <consortium name="The Broad Institute Genomics Platform"/>
            <consortium name="The Broad Institute Genome Sequencing Center for Infectious Disease"/>
            <person name="Wu L."/>
            <person name="Ma J."/>
        </authorList>
    </citation>
    <scope>NUCLEOTIDE SEQUENCE [LARGE SCALE GENOMIC DNA]</scope>
    <source>
        <strain evidence="5">KCTC 52416</strain>
    </source>
</reference>
<gene>
    <name evidence="4" type="ORF">ACFOET_03430</name>
</gene>
<keyword evidence="1" id="KW-1133">Transmembrane helix</keyword>
<evidence type="ECO:0000313" key="4">
    <source>
        <dbReference type="EMBL" id="MFC3196656.1"/>
    </source>
</evidence>
<evidence type="ECO:0000256" key="1">
    <source>
        <dbReference type="SAM" id="Phobius"/>
    </source>
</evidence>
<name>A0ABV7JKP0_9SPHI</name>
<dbReference type="Gene3D" id="2.60.120.1440">
    <property type="match status" value="1"/>
</dbReference>
<dbReference type="InterPro" id="IPR006860">
    <property type="entry name" value="FecR"/>
</dbReference>
<evidence type="ECO:0000259" key="3">
    <source>
        <dbReference type="Pfam" id="PF16344"/>
    </source>
</evidence>
<dbReference type="InterPro" id="IPR012373">
    <property type="entry name" value="Ferrdict_sens_TM"/>
</dbReference>
<comment type="caution">
    <text evidence="4">The sequence shown here is derived from an EMBL/GenBank/DDBJ whole genome shotgun (WGS) entry which is preliminary data.</text>
</comment>
<dbReference type="InterPro" id="IPR032508">
    <property type="entry name" value="FecR_C"/>
</dbReference>
<evidence type="ECO:0000259" key="2">
    <source>
        <dbReference type="Pfam" id="PF04773"/>
    </source>
</evidence>
<keyword evidence="1" id="KW-0472">Membrane</keyword>
<dbReference type="PIRSF" id="PIRSF018266">
    <property type="entry name" value="FecR"/>
    <property type="match status" value="1"/>
</dbReference>
<dbReference type="PANTHER" id="PTHR30273:SF2">
    <property type="entry name" value="PROTEIN FECR"/>
    <property type="match status" value="1"/>
</dbReference>
<keyword evidence="1" id="KW-0812">Transmembrane</keyword>
<dbReference type="PANTHER" id="PTHR30273">
    <property type="entry name" value="PERIPLASMIC SIGNAL SENSOR AND SIGMA FACTOR ACTIVATOR FECR-RELATED"/>
    <property type="match status" value="1"/>
</dbReference>
<dbReference type="RefSeq" id="WP_379019569.1">
    <property type="nucleotide sequence ID" value="NZ_JBHRTA010000008.1"/>
</dbReference>
<dbReference type="Pfam" id="PF16344">
    <property type="entry name" value="FecR_C"/>
    <property type="match status" value="1"/>
</dbReference>
<keyword evidence="5" id="KW-1185">Reference proteome</keyword>
<dbReference type="Gene3D" id="3.55.50.30">
    <property type="match status" value="1"/>
</dbReference>
<evidence type="ECO:0000313" key="5">
    <source>
        <dbReference type="Proteomes" id="UP001595526"/>
    </source>
</evidence>
<proteinExistence type="predicted"/>
<dbReference type="EMBL" id="JBHRTA010000008">
    <property type="protein sequence ID" value="MFC3196656.1"/>
    <property type="molecule type" value="Genomic_DNA"/>
</dbReference>
<accession>A0ABV7JKP0</accession>
<organism evidence="4 5">
    <name type="scientific">Parapedobacter deserti</name>
    <dbReference type="NCBI Taxonomy" id="1912957"/>
    <lineage>
        <taxon>Bacteria</taxon>
        <taxon>Pseudomonadati</taxon>
        <taxon>Bacteroidota</taxon>
        <taxon>Sphingobacteriia</taxon>
        <taxon>Sphingobacteriales</taxon>
        <taxon>Sphingobacteriaceae</taxon>
        <taxon>Parapedobacter</taxon>
    </lineage>
</organism>
<feature type="domain" description="FecR protein" evidence="2">
    <location>
        <begin position="124"/>
        <end position="217"/>
    </location>
</feature>
<dbReference type="Proteomes" id="UP001595526">
    <property type="component" value="Unassembled WGS sequence"/>
</dbReference>